<evidence type="ECO:0000313" key="3">
    <source>
        <dbReference type="Proteomes" id="UP001141259"/>
    </source>
</evidence>
<dbReference type="Gene3D" id="3.40.50.720">
    <property type="entry name" value="NAD(P)-binding Rossmann-like Domain"/>
    <property type="match status" value="1"/>
</dbReference>
<dbReference type="GO" id="GO:0042602">
    <property type="term" value="F:riboflavin reductase (NADPH) activity"/>
    <property type="evidence" value="ECO:0007669"/>
    <property type="project" value="TreeGrafter"/>
</dbReference>
<protein>
    <submittedName>
        <fullName evidence="2">SDR family oxidoreductase</fullName>
    </submittedName>
</protein>
<dbReference type="InterPro" id="IPR051606">
    <property type="entry name" value="Polyketide_Oxido-like"/>
</dbReference>
<name>A0A9X3A1Z6_9PSEU</name>
<dbReference type="EMBL" id="JANYMP010000007">
    <property type="protein sequence ID" value="MCS7478453.1"/>
    <property type="molecule type" value="Genomic_DNA"/>
</dbReference>
<feature type="domain" description="NAD(P)-binding" evidence="1">
    <location>
        <begin position="8"/>
        <end position="196"/>
    </location>
</feature>
<accession>A0A9X3A1Z6</accession>
<dbReference type="AlphaFoldDB" id="A0A9X3A1Z6"/>
<dbReference type="PANTHER" id="PTHR43355:SF2">
    <property type="entry name" value="FLAVIN REDUCTASE (NADPH)"/>
    <property type="match status" value="1"/>
</dbReference>
<dbReference type="Pfam" id="PF13460">
    <property type="entry name" value="NAD_binding_10"/>
    <property type="match status" value="1"/>
</dbReference>
<dbReference type="PANTHER" id="PTHR43355">
    <property type="entry name" value="FLAVIN REDUCTASE (NADPH)"/>
    <property type="match status" value="1"/>
</dbReference>
<sequence length="210" mass="22020">MKRIFVVGANGRLGRQVVARALADGHRVTAFVRNTAGLPDHPALAVATGSVAEQPQRVREAAAGHDAVVSALGNPLWLKGKRGPTVVAAAMENLVAAAVPRVVVPLAWGSGRSRGAASPLVRAVAATLIRRDYRDFDAAEEAVTTSGLLWTVAYFGALTDGDPTDRWRAATAVTTPSPLGIARADVARFLLDAVDDDSVVRRHVVLHGAK</sequence>
<comment type="caution">
    <text evidence="2">The sequence shown here is derived from an EMBL/GenBank/DDBJ whole genome shotgun (WGS) entry which is preliminary data.</text>
</comment>
<dbReference type="Proteomes" id="UP001141259">
    <property type="component" value="Unassembled WGS sequence"/>
</dbReference>
<reference evidence="2" key="1">
    <citation type="submission" date="2022-08" db="EMBL/GenBank/DDBJ databases">
        <authorList>
            <person name="Tistechok S."/>
            <person name="Samborskyy M."/>
            <person name="Roman I."/>
        </authorList>
    </citation>
    <scope>NUCLEOTIDE SEQUENCE</scope>
    <source>
        <strain evidence="2">DSM 103496</strain>
    </source>
</reference>
<proteinExistence type="predicted"/>
<keyword evidence="3" id="KW-1185">Reference proteome</keyword>
<dbReference type="InterPro" id="IPR036291">
    <property type="entry name" value="NAD(P)-bd_dom_sf"/>
</dbReference>
<gene>
    <name evidence="2" type="ORF">NZH93_16460</name>
</gene>
<dbReference type="GO" id="GO:0004074">
    <property type="term" value="F:biliverdin reductase [NAD(P)H] activity"/>
    <property type="evidence" value="ECO:0007669"/>
    <property type="project" value="TreeGrafter"/>
</dbReference>
<dbReference type="SUPFAM" id="SSF51735">
    <property type="entry name" value="NAD(P)-binding Rossmann-fold domains"/>
    <property type="match status" value="1"/>
</dbReference>
<organism evidence="2 3">
    <name type="scientific">Umezawaea endophytica</name>
    <dbReference type="NCBI Taxonomy" id="1654476"/>
    <lineage>
        <taxon>Bacteria</taxon>
        <taxon>Bacillati</taxon>
        <taxon>Actinomycetota</taxon>
        <taxon>Actinomycetes</taxon>
        <taxon>Pseudonocardiales</taxon>
        <taxon>Pseudonocardiaceae</taxon>
        <taxon>Umezawaea</taxon>
    </lineage>
</organism>
<dbReference type="InterPro" id="IPR016040">
    <property type="entry name" value="NAD(P)-bd_dom"/>
</dbReference>
<dbReference type="RefSeq" id="WP_259623965.1">
    <property type="nucleotide sequence ID" value="NZ_JANYMP010000007.1"/>
</dbReference>
<evidence type="ECO:0000313" key="2">
    <source>
        <dbReference type="EMBL" id="MCS7478453.1"/>
    </source>
</evidence>
<evidence type="ECO:0000259" key="1">
    <source>
        <dbReference type="Pfam" id="PF13460"/>
    </source>
</evidence>